<sequence length="44" mass="4970">MNPPSPTSCHAETICSCRPPSRSMSRSLELRSWMPSTVKKLLEH</sequence>
<reference evidence="1" key="2">
    <citation type="journal article" date="2015" name="Fish Shellfish Immunol.">
        <title>Early steps in the European eel (Anguilla anguilla)-Vibrio vulnificus interaction in the gills: Role of the RtxA13 toxin.</title>
        <authorList>
            <person name="Callol A."/>
            <person name="Pajuelo D."/>
            <person name="Ebbesson L."/>
            <person name="Teles M."/>
            <person name="MacKenzie S."/>
            <person name="Amaro C."/>
        </authorList>
    </citation>
    <scope>NUCLEOTIDE SEQUENCE</scope>
</reference>
<organism evidence="1">
    <name type="scientific">Anguilla anguilla</name>
    <name type="common">European freshwater eel</name>
    <name type="synonym">Muraena anguilla</name>
    <dbReference type="NCBI Taxonomy" id="7936"/>
    <lineage>
        <taxon>Eukaryota</taxon>
        <taxon>Metazoa</taxon>
        <taxon>Chordata</taxon>
        <taxon>Craniata</taxon>
        <taxon>Vertebrata</taxon>
        <taxon>Euteleostomi</taxon>
        <taxon>Actinopterygii</taxon>
        <taxon>Neopterygii</taxon>
        <taxon>Teleostei</taxon>
        <taxon>Anguilliformes</taxon>
        <taxon>Anguillidae</taxon>
        <taxon>Anguilla</taxon>
    </lineage>
</organism>
<protein>
    <submittedName>
        <fullName evidence="1">Uncharacterized protein</fullName>
    </submittedName>
</protein>
<accession>A0A0E9SS87</accession>
<dbReference type="EMBL" id="GBXM01064396">
    <property type="protein sequence ID" value="JAH44181.1"/>
    <property type="molecule type" value="Transcribed_RNA"/>
</dbReference>
<name>A0A0E9SS87_ANGAN</name>
<evidence type="ECO:0000313" key="1">
    <source>
        <dbReference type="EMBL" id="JAH44181.1"/>
    </source>
</evidence>
<proteinExistence type="predicted"/>
<dbReference type="AlphaFoldDB" id="A0A0E9SS87"/>
<reference evidence="1" key="1">
    <citation type="submission" date="2014-11" db="EMBL/GenBank/DDBJ databases">
        <authorList>
            <person name="Amaro Gonzalez C."/>
        </authorList>
    </citation>
    <scope>NUCLEOTIDE SEQUENCE</scope>
</reference>